<dbReference type="OrthoDB" id="9809412at2"/>
<feature type="binding site" evidence="12">
    <location>
        <position position="42"/>
    </location>
    <ligand>
        <name>L-glutamate</name>
        <dbReference type="ChEBI" id="CHEBI:29985"/>
    </ligand>
</feature>
<keyword evidence="12" id="KW-0963">Cytoplasm</keyword>
<comment type="catalytic activity">
    <reaction evidence="10 12">
        <text>4-(phosphooxy)-L-threonine + 2-oxoglutarate = (R)-3-hydroxy-2-oxo-4-phosphooxybutanoate + L-glutamate</text>
        <dbReference type="Rhea" id="RHEA:16573"/>
        <dbReference type="ChEBI" id="CHEBI:16810"/>
        <dbReference type="ChEBI" id="CHEBI:29985"/>
        <dbReference type="ChEBI" id="CHEBI:58452"/>
        <dbReference type="ChEBI" id="CHEBI:58538"/>
        <dbReference type="EC" id="2.6.1.52"/>
    </reaction>
</comment>
<dbReference type="Pfam" id="PF00266">
    <property type="entry name" value="Aminotran_5"/>
    <property type="match status" value="1"/>
</dbReference>
<evidence type="ECO:0000256" key="1">
    <source>
        <dbReference type="ARBA" id="ARBA00004915"/>
    </source>
</evidence>
<dbReference type="InterPro" id="IPR015424">
    <property type="entry name" value="PyrdxlP-dep_Trfase"/>
</dbReference>
<comment type="cofactor">
    <cofactor evidence="12">
        <name>pyridoxal 5'-phosphate</name>
        <dbReference type="ChEBI" id="CHEBI:597326"/>
    </cofactor>
    <text evidence="12">Binds 1 pyridoxal phosphate per subunit.</text>
</comment>
<dbReference type="Gene3D" id="3.90.1150.10">
    <property type="entry name" value="Aspartate Aminotransferase, domain 1"/>
    <property type="match status" value="1"/>
</dbReference>
<evidence type="ECO:0000256" key="9">
    <source>
        <dbReference type="ARBA" id="ARBA00023299"/>
    </source>
</evidence>
<evidence type="ECO:0000256" key="13">
    <source>
        <dbReference type="RuleBase" id="RU004505"/>
    </source>
</evidence>
<evidence type="ECO:0000256" key="6">
    <source>
        <dbReference type="ARBA" id="ARBA00022679"/>
    </source>
</evidence>
<dbReference type="STRING" id="416873.SAMN04487951_102164"/>
<dbReference type="EMBL" id="FNII01000002">
    <property type="protein sequence ID" value="SDN08411.1"/>
    <property type="molecule type" value="Genomic_DNA"/>
</dbReference>
<evidence type="ECO:0000256" key="7">
    <source>
        <dbReference type="ARBA" id="ARBA00022898"/>
    </source>
</evidence>
<evidence type="ECO:0000256" key="5">
    <source>
        <dbReference type="ARBA" id="ARBA00022605"/>
    </source>
</evidence>
<dbReference type="Proteomes" id="UP000199677">
    <property type="component" value="Unassembled WGS sequence"/>
</dbReference>
<protein>
    <recommendedName>
        <fullName evidence="12">Phosphoserine aminotransferase</fullName>
        <ecNumber evidence="12">2.6.1.52</ecNumber>
    </recommendedName>
    <alternativeName>
        <fullName evidence="12">Phosphohydroxythreonine aminotransferase</fullName>
        <shortName evidence="12">PSAT</shortName>
    </alternativeName>
</protein>
<dbReference type="SUPFAM" id="SSF53383">
    <property type="entry name" value="PLP-dependent transferases"/>
    <property type="match status" value="1"/>
</dbReference>
<dbReference type="GO" id="GO:0006564">
    <property type="term" value="P:L-serine biosynthetic process"/>
    <property type="evidence" value="ECO:0007669"/>
    <property type="project" value="UniProtKB-UniRule"/>
</dbReference>
<comment type="caution">
    <text evidence="12">Lacks conserved residue(s) required for the propagation of feature annotation.</text>
</comment>
<dbReference type="GO" id="GO:0004648">
    <property type="term" value="F:O-phospho-L-serine:2-oxoglutarate aminotransferase activity"/>
    <property type="evidence" value="ECO:0007669"/>
    <property type="project" value="UniProtKB-UniRule"/>
</dbReference>
<proteinExistence type="inferred from homology"/>
<feature type="binding site" evidence="12">
    <location>
        <position position="201"/>
    </location>
    <ligand>
        <name>pyridoxal 5'-phosphate</name>
        <dbReference type="ChEBI" id="CHEBI:597326"/>
    </ligand>
</feature>
<dbReference type="InterPro" id="IPR022278">
    <property type="entry name" value="Pser_aminoTfrase"/>
</dbReference>
<organism evidence="15 16">
    <name type="scientific">Vreelandella arcis</name>
    <dbReference type="NCBI Taxonomy" id="416873"/>
    <lineage>
        <taxon>Bacteria</taxon>
        <taxon>Pseudomonadati</taxon>
        <taxon>Pseudomonadota</taxon>
        <taxon>Gammaproteobacteria</taxon>
        <taxon>Oceanospirillales</taxon>
        <taxon>Halomonadaceae</taxon>
        <taxon>Vreelandella</taxon>
    </lineage>
</organism>
<dbReference type="FunFam" id="3.40.640.10:FF:000010">
    <property type="entry name" value="Phosphoserine aminotransferase"/>
    <property type="match status" value="1"/>
</dbReference>
<name>A0A1G9YIT9_9GAMM</name>
<evidence type="ECO:0000313" key="15">
    <source>
        <dbReference type="EMBL" id="SDN08411.1"/>
    </source>
</evidence>
<keyword evidence="16" id="KW-1185">Reference proteome</keyword>
<keyword evidence="8 12" id="KW-0664">Pyridoxine biosynthesis</keyword>
<feature type="binding site" evidence="12">
    <location>
        <position position="153"/>
    </location>
    <ligand>
        <name>pyridoxal 5'-phosphate</name>
        <dbReference type="ChEBI" id="CHEBI:597326"/>
    </ligand>
</feature>
<feature type="binding site" evidence="12">
    <location>
        <position position="178"/>
    </location>
    <ligand>
        <name>pyridoxal 5'-phosphate</name>
        <dbReference type="ChEBI" id="CHEBI:597326"/>
    </ligand>
</feature>
<evidence type="ECO:0000313" key="16">
    <source>
        <dbReference type="Proteomes" id="UP000199677"/>
    </source>
</evidence>
<evidence type="ECO:0000256" key="11">
    <source>
        <dbReference type="ARBA" id="ARBA00049007"/>
    </source>
</evidence>
<dbReference type="InterPro" id="IPR000192">
    <property type="entry name" value="Aminotrans_V_dom"/>
</dbReference>
<evidence type="ECO:0000256" key="3">
    <source>
        <dbReference type="ARBA" id="ARBA00006904"/>
    </source>
</evidence>
<dbReference type="NCBIfam" id="NF003764">
    <property type="entry name" value="PRK05355.1"/>
    <property type="match status" value="1"/>
</dbReference>
<comment type="catalytic activity">
    <reaction evidence="11 12 13">
        <text>O-phospho-L-serine + 2-oxoglutarate = 3-phosphooxypyruvate + L-glutamate</text>
        <dbReference type="Rhea" id="RHEA:14329"/>
        <dbReference type="ChEBI" id="CHEBI:16810"/>
        <dbReference type="ChEBI" id="CHEBI:18110"/>
        <dbReference type="ChEBI" id="CHEBI:29985"/>
        <dbReference type="ChEBI" id="CHEBI:57524"/>
        <dbReference type="EC" id="2.6.1.52"/>
    </reaction>
</comment>
<comment type="pathway">
    <text evidence="1 12">Cofactor biosynthesis; pyridoxine 5'-phosphate biosynthesis; pyridoxine 5'-phosphate from D-erythrose 4-phosphate: step 3/5.</text>
</comment>
<evidence type="ECO:0000256" key="8">
    <source>
        <dbReference type="ARBA" id="ARBA00023096"/>
    </source>
</evidence>
<evidence type="ECO:0000256" key="12">
    <source>
        <dbReference type="HAMAP-Rule" id="MF_00160"/>
    </source>
</evidence>
<dbReference type="UniPathway" id="UPA00135">
    <property type="reaction ID" value="UER00197"/>
</dbReference>
<dbReference type="CDD" id="cd00611">
    <property type="entry name" value="PSAT_like"/>
    <property type="match status" value="1"/>
</dbReference>
<dbReference type="PANTHER" id="PTHR43247">
    <property type="entry name" value="PHOSPHOSERINE AMINOTRANSFERASE"/>
    <property type="match status" value="1"/>
</dbReference>
<gene>
    <name evidence="12" type="primary">serC</name>
    <name evidence="15" type="ORF">SAMN04487951_102164</name>
</gene>
<comment type="subcellular location">
    <subcellularLocation>
        <location evidence="12">Cytoplasm</location>
    </subcellularLocation>
</comment>
<keyword evidence="6 12" id="KW-0808">Transferase</keyword>
<dbReference type="UniPathway" id="UPA00244">
    <property type="reaction ID" value="UER00311"/>
</dbReference>
<dbReference type="InterPro" id="IPR015421">
    <property type="entry name" value="PyrdxlP-dep_Trfase_major"/>
</dbReference>
<comment type="pathway">
    <text evidence="2 12 13">Amino-acid biosynthesis; L-serine biosynthesis; L-serine from 3-phospho-D-glycerate: step 2/3.</text>
</comment>
<evidence type="ECO:0000259" key="14">
    <source>
        <dbReference type="Pfam" id="PF00266"/>
    </source>
</evidence>
<dbReference type="EC" id="2.6.1.52" evidence="12"/>
<evidence type="ECO:0000256" key="4">
    <source>
        <dbReference type="ARBA" id="ARBA00022576"/>
    </source>
</evidence>
<evidence type="ECO:0000256" key="2">
    <source>
        <dbReference type="ARBA" id="ARBA00005099"/>
    </source>
</evidence>
<dbReference type="InterPro" id="IPR020578">
    <property type="entry name" value="Aminotrans_V_PyrdxlP_BS"/>
</dbReference>
<dbReference type="PANTHER" id="PTHR43247:SF1">
    <property type="entry name" value="PHOSPHOSERINE AMINOTRANSFERASE"/>
    <property type="match status" value="1"/>
</dbReference>
<dbReference type="GO" id="GO:0005737">
    <property type="term" value="C:cytoplasm"/>
    <property type="evidence" value="ECO:0007669"/>
    <property type="project" value="UniProtKB-SubCell"/>
</dbReference>
<dbReference type="NCBIfam" id="TIGR01364">
    <property type="entry name" value="serC_1"/>
    <property type="match status" value="1"/>
</dbReference>
<feature type="domain" description="Aminotransferase class V" evidence="14">
    <location>
        <begin position="5"/>
        <end position="355"/>
    </location>
</feature>
<dbReference type="PIRSF" id="PIRSF000525">
    <property type="entry name" value="SerC"/>
    <property type="match status" value="1"/>
</dbReference>
<dbReference type="FunFam" id="3.90.1150.10:FF:000006">
    <property type="entry name" value="Phosphoserine aminotransferase"/>
    <property type="match status" value="1"/>
</dbReference>
<sequence length="367" mass="39381">MTRRYNFCAGPAALPEAVLARARDELLDYHGRGLSVMEMSHRSNEFVAIAEQAEADLRQLLGVPSNYKVLFLQGGASLQFAMLPMNLLGQGGSGNFIQTGIWGKKALNEAKRLGFSHNVAASSEASNHTAVPAQDALQVSADAAYLHYTSNETIGGLEFDYTPHAQRDDGANVPLVCDMSSNILSGPLDVSQFGVIYAGAQKNIGPAGLTLVMVRDDLLGHAPSTTPSLFDYQLLADAGSMVNTPPTYAWYLAGLVFQWLKDDMGGLNAMDALNQRKADKLYAAIDGSGFYSNPIAPRNRSRMNVPFVLADATLESAFLAEAEEAGLLNLKGHRSVGGMRASLYNAVPEAAVDALIAFMADFEQRRG</sequence>
<dbReference type="InterPro" id="IPR015422">
    <property type="entry name" value="PyrdxlP-dep_Trfase_small"/>
</dbReference>
<feature type="binding site" evidence="12">
    <location>
        <position position="102"/>
    </location>
    <ligand>
        <name>pyridoxal 5'-phosphate</name>
        <dbReference type="ChEBI" id="CHEBI:597326"/>
    </ligand>
</feature>
<evidence type="ECO:0000256" key="10">
    <source>
        <dbReference type="ARBA" id="ARBA00047630"/>
    </source>
</evidence>
<keyword evidence="4 12" id="KW-0032">Aminotransferase</keyword>
<comment type="similarity">
    <text evidence="3 12">Belongs to the class-V pyridoxal-phosphate-dependent aminotransferase family. SerC subfamily.</text>
</comment>
<comment type="function">
    <text evidence="12">Catalyzes the reversible conversion of 3-phosphohydroxypyruvate to phosphoserine and of 3-hydroxy-2-oxo-4-phosphonooxybutanoate to phosphohydroxythreonine.</text>
</comment>
<dbReference type="GO" id="GO:0030170">
    <property type="term" value="F:pyridoxal phosphate binding"/>
    <property type="evidence" value="ECO:0007669"/>
    <property type="project" value="UniProtKB-UniRule"/>
</dbReference>
<feature type="binding site" evidence="12">
    <location>
        <begin position="76"/>
        <end position="77"/>
    </location>
    <ligand>
        <name>pyridoxal 5'-phosphate</name>
        <dbReference type="ChEBI" id="CHEBI:597326"/>
    </ligand>
</feature>
<feature type="binding site" evidence="12">
    <location>
        <begin position="243"/>
        <end position="244"/>
    </location>
    <ligand>
        <name>pyridoxal 5'-phosphate</name>
        <dbReference type="ChEBI" id="CHEBI:597326"/>
    </ligand>
</feature>
<keyword evidence="9 12" id="KW-0718">Serine biosynthesis</keyword>
<dbReference type="AlphaFoldDB" id="A0A1G9YIT9"/>
<keyword evidence="7 12" id="KW-0663">Pyridoxal phosphate</keyword>
<reference evidence="16" key="1">
    <citation type="submission" date="2016-10" db="EMBL/GenBank/DDBJ databases">
        <authorList>
            <person name="Varghese N."/>
            <person name="Submissions S."/>
        </authorList>
    </citation>
    <scope>NUCLEOTIDE SEQUENCE [LARGE SCALE GENOMIC DNA]</scope>
    <source>
        <strain evidence="16">CGMCC 1.6494</strain>
    </source>
</reference>
<dbReference type="Gene3D" id="3.40.640.10">
    <property type="entry name" value="Type I PLP-dependent aspartate aminotransferase-like (Major domain)"/>
    <property type="match status" value="1"/>
</dbReference>
<comment type="subunit">
    <text evidence="12">Homodimer.</text>
</comment>
<dbReference type="RefSeq" id="WP_089702252.1">
    <property type="nucleotide sequence ID" value="NZ_FNII01000002.1"/>
</dbReference>
<dbReference type="PROSITE" id="PS00595">
    <property type="entry name" value="AA_TRANSFER_CLASS_5"/>
    <property type="match status" value="1"/>
</dbReference>
<dbReference type="GO" id="GO:0008615">
    <property type="term" value="P:pyridoxine biosynthetic process"/>
    <property type="evidence" value="ECO:0007669"/>
    <property type="project" value="UniProtKB-UniRule"/>
</dbReference>
<dbReference type="HAMAP" id="MF_00160">
    <property type="entry name" value="SerC_aminotrans_5"/>
    <property type="match status" value="1"/>
</dbReference>
<keyword evidence="5 12" id="KW-0028">Amino-acid biosynthesis</keyword>
<feature type="modified residue" description="N6-(pyridoxal phosphate)lysine" evidence="12">
    <location>
        <position position="202"/>
    </location>
</feature>
<accession>A0A1G9YIT9</accession>